<protein>
    <recommendedName>
        <fullName evidence="1">Restriction endonuclease type IV Mrr domain-containing protein</fullName>
    </recommendedName>
</protein>
<dbReference type="AlphaFoldDB" id="A0A2H1E817"/>
<gene>
    <name evidence="2" type="ORF">MARIT_0935</name>
</gene>
<dbReference type="GeneID" id="47722500"/>
<proteinExistence type="predicted"/>
<dbReference type="KEGG" id="tmar:MARIT_0935"/>
<dbReference type="InterPro" id="IPR007560">
    <property type="entry name" value="Restrct_endonuc_IV_Mrr"/>
</dbReference>
<evidence type="ECO:0000259" key="1">
    <source>
        <dbReference type="Pfam" id="PF04471"/>
    </source>
</evidence>
<dbReference type="InterPro" id="IPR011335">
    <property type="entry name" value="Restrct_endonuc-II-like"/>
</dbReference>
<dbReference type="GO" id="GO:0003677">
    <property type="term" value="F:DNA binding"/>
    <property type="evidence" value="ECO:0007669"/>
    <property type="project" value="InterPro"/>
</dbReference>
<accession>A0A2H1E817</accession>
<dbReference type="Pfam" id="PF04471">
    <property type="entry name" value="Mrr_cat"/>
    <property type="match status" value="1"/>
</dbReference>
<organism evidence="2 3">
    <name type="scientific">Tenacibaculum maritimum NCIMB 2154</name>
    <dbReference type="NCBI Taxonomy" id="1349785"/>
    <lineage>
        <taxon>Bacteria</taxon>
        <taxon>Pseudomonadati</taxon>
        <taxon>Bacteroidota</taxon>
        <taxon>Flavobacteriia</taxon>
        <taxon>Flavobacteriales</taxon>
        <taxon>Flavobacteriaceae</taxon>
        <taxon>Tenacibaculum</taxon>
    </lineage>
</organism>
<evidence type="ECO:0000313" key="2">
    <source>
        <dbReference type="EMBL" id="SFZ81067.1"/>
    </source>
</evidence>
<sequence>MKDWEKYEIQIFEKLDELFPNSDIKKDQRIIGRYSERSRQIDILVKSQSIGRELLIVIDCKKFSKKIDIKTVESFIGFSEDVGAHIGIMITNVGYTKSAEKRAKNHHKDIQLDVVKFIDFEDYEFSFDICSLCDKDDGISRGIIKWDNPLPVVENGKVTLINLGSCSYCSESYVKCQGCGQMIHLGVDIEETECLCEYTYGIESEYVGNGLTEERLRIRNKNDKPPEFIDPNQTNLFE</sequence>
<reference evidence="2 3" key="1">
    <citation type="submission" date="2016-11" db="EMBL/GenBank/DDBJ databases">
        <authorList>
            <person name="Jaros S."/>
            <person name="Januszkiewicz K."/>
            <person name="Wedrychowicz H."/>
        </authorList>
    </citation>
    <scope>NUCLEOTIDE SEQUENCE [LARGE SCALE GENOMIC DNA]</scope>
    <source>
        <strain evidence="2">NCIMB 2154T</strain>
    </source>
</reference>
<dbReference type="OrthoDB" id="1454447at2"/>
<dbReference type="GO" id="GO:0009307">
    <property type="term" value="P:DNA restriction-modification system"/>
    <property type="evidence" value="ECO:0007669"/>
    <property type="project" value="InterPro"/>
</dbReference>
<dbReference type="RefSeq" id="WP_100210889.1">
    <property type="nucleotide sequence ID" value="NZ_CP138495.1"/>
</dbReference>
<dbReference type="SUPFAM" id="SSF52980">
    <property type="entry name" value="Restriction endonuclease-like"/>
    <property type="match status" value="1"/>
</dbReference>
<dbReference type="InterPro" id="IPR011856">
    <property type="entry name" value="tRNA_endonuc-like_dom_sf"/>
</dbReference>
<evidence type="ECO:0000313" key="3">
    <source>
        <dbReference type="Proteomes" id="UP000231564"/>
    </source>
</evidence>
<keyword evidence="3" id="KW-1185">Reference proteome</keyword>
<dbReference type="EMBL" id="LT634361">
    <property type="protein sequence ID" value="SFZ81067.1"/>
    <property type="molecule type" value="Genomic_DNA"/>
</dbReference>
<name>A0A2H1E817_9FLAO</name>
<feature type="domain" description="Restriction endonuclease type IV Mrr" evidence="1">
    <location>
        <begin position="37"/>
        <end position="112"/>
    </location>
</feature>
<dbReference type="Gene3D" id="3.40.1350.10">
    <property type="match status" value="1"/>
</dbReference>
<dbReference type="Proteomes" id="UP000231564">
    <property type="component" value="Chromosome MARIT"/>
</dbReference>
<dbReference type="GO" id="GO:0004519">
    <property type="term" value="F:endonuclease activity"/>
    <property type="evidence" value="ECO:0007669"/>
    <property type="project" value="InterPro"/>
</dbReference>